<dbReference type="InterPro" id="IPR041707">
    <property type="entry name" value="Pus3-like"/>
</dbReference>
<evidence type="ECO:0000313" key="6">
    <source>
        <dbReference type="EMBL" id="TVY67394.1"/>
    </source>
</evidence>
<dbReference type="Pfam" id="PF01416">
    <property type="entry name" value="PseudoU_synth_1"/>
    <property type="match status" value="1"/>
</dbReference>
<dbReference type="InterPro" id="IPR020094">
    <property type="entry name" value="TruA/RsuA/RluB/E/F_N"/>
</dbReference>
<keyword evidence="7" id="KW-1185">Reference proteome</keyword>
<reference evidence="6 7" key="1">
    <citation type="submission" date="2018-05" db="EMBL/GenBank/DDBJ databases">
        <title>Genome sequencing and assembly of the regulated plant pathogen Lachnellula willkommii and related sister species for the development of diagnostic species identification markers.</title>
        <authorList>
            <person name="Giroux E."/>
            <person name="Bilodeau G."/>
        </authorList>
    </citation>
    <scope>NUCLEOTIDE SEQUENCE [LARGE SCALE GENOMIC DNA]</scope>
    <source>
        <strain evidence="6 7">CBS 268.59</strain>
    </source>
</reference>
<dbReference type="SUPFAM" id="SSF55120">
    <property type="entry name" value="Pseudouridine synthase"/>
    <property type="match status" value="1"/>
</dbReference>
<protein>
    <submittedName>
        <fullName evidence="6">tRNA pseudouridine(38/39) synthase</fullName>
    </submittedName>
</protein>
<dbReference type="Gene3D" id="3.30.70.660">
    <property type="entry name" value="Pseudouridine synthase I, catalytic domain, C-terminal subdomain"/>
    <property type="match status" value="1"/>
</dbReference>
<dbReference type="GO" id="GO:0031119">
    <property type="term" value="P:tRNA pseudouridine synthesis"/>
    <property type="evidence" value="ECO:0007669"/>
    <property type="project" value="TreeGrafter"/>
</dbReference>
<dbReference type="InterPro" id="IPR020103">
    <property type="entry name" value="PsdUridine_synth_cat_dom_sf"/>
</dbReference>
<comment type="similarity">
    <text evidence="1">Belongs to the tRNA pseudouridine synthase TruA family.</text>
</comment>
<dbReference type="CDD" id="cd02569">
    <property type="entry name" value="PseudoU_synth_ScPus3"/>
    <property type="match status" value="1"/>
</dbReference>
<dbReference type="AlphaFoldDB" id="A0A8T9C1S2"/>
<dbReference type="GO" id="GO:0005737">
    <property type="term" value="C:cytoplasm"/>
    <property type="evidence" value="ECO:0007669"/>
    <property type="project" value="TreeGrafter"/>
</dbReference>
<proteinExistence type="inferred from homology"/>
<accession>A0A8T9C1S2</accession>
<feature type="compositionally biased region" description="Polar residues" evidence="4">
    <location>
        <begin position="194"/>
        <end position="206"/>
    </location>
</feature>
<dbReference type="OrthoDB" id="25767at2759"/>
<evidence type="ECO:0000256" key="3">
    <source>
        <dbReference type="ARBA" id="ARBA00023235"/>
    </source>
</evidence>
<evidence type="ECO:0000313" key="7">
    <source>
        <dbReference type="Proteomes" id="UP000469558"/>
    </source>
</evidence>
<feature type="region of interest" description="Disordered" evidence="4">
    <location>
        <begin position="25"/>
        <end position="55"/>
    </location>
</feature>
<dbReference type="PANTHER" id="PTHR11142">
    <property type="entry name" value="PSEUDOURIDYLATE SYNTHASE"/>
    <property type="match status" value="1"/>
</dbReference>
<evidence type="ECO:0000256" key="2">
    <source>
        <dbReference type="ARBA" id="ARBA00022694"/>
    </source>
</evidence>
<feature type="region of interest" description="Disordered" evidence="4">
    <location>
        <begin position="183"/>
        <end position="210"/>
    </location>
</feature>
<dbReference type="InterPro" id="IPR020097">
    <property type="entry name" value="PsdUridine_synth_TruA_a/b_dom"/>
</dbReference>
<feature type="domain" description="Pseudouridine synthase I TruA alpha/beta" evidence="5">
    <location>
        <begin position="309"/>
        <end position="439"/>
    </location>
</feature>
<evidence type="ECO:0000256" key="4">
    <source>
        <dbReference type="SAM" id="MobiDB-lite"/>
    </source>
</evidence>
<dbReference type="Gene3D" id="3.30.70.580">
    <property type="entry name" value="Pseudouridine synthase I, catalytic domain, N-terminal subdomain"/>
    <property type="match status" value="1"/>
</dbReference>
<evidence type="ECO:0000259" key="5">
    <source>
        <dbReference type="Pfam" id="PF01416"/>
    </source>
</evidence>
<dbReference type="InterPro" id="IPR020095">
    <property type="entry name" value="PsdUridine_synth_TruA_C"/>
</dbReference>
<dbReference type="HAMAP" id="MF_00171">
    <property type="entry name" value="TruA"/>
    <property type="match status" value="1"/>
</dbReference>
<keyword evidence="3" id="KW-0413">Isomerase</keyword>
<evidence type="ECO:0000256" key="1">
    <source>
        <dbReference type="ARBA" id="ARBA00009375"/>
    </source>
</evidence>
<dbReference type="GO" id="GO:0005634">
    <property type="term" value="C:nucleus"/>
    <property type="evidence" value="ECO:0007669"/>
    <property type="project" value="TreeGrafter"/>
</dbReference>
<comment type="caution">
    <text evidence="6">The sequence shown here is derived from an EMBL/GenBank/DDBJ whole genome shotgun (WGS) entry which is preliminary data.</text>
</comment>
<dbReference type="EMBL" id="QGMK01001584">
    <property type="protein sequence ID" value="TVY67394.1"/>
    <property type="molecule type" value="Genomic_DNA"/>
</dbReference>
<sequence>MEEKTDYSAWSQEKLIERVTQLENELKSKNERSLTPPLPPKKSWKKPRNERDFDPSKYNTRLVAFKLAYLGKNYNGFEHHAHATPLTTIEEELWKALTKSRLIFPKDSHPLNPGEVNWEGTDYSKCGRTDKGVSAFGQVIAIRVRSNRPLGKRRKAEVVVADGQDLENGVSEDKIEVDHFNTRPRENGIELQAPSLTPSRMQSSDEGQPLPLDDLDYTDSFNFDPVKDEIPYCLLLNRLLPPDIRILAWCPSPPADFSARFSCKERQYKYFFTNPCFAPMPEHLEPDASKKMQGKMKDGWLDIEAMKEAAKLFEGLHDFRNFCKVDPGKQITNFDRRIYHARIQEAPDRPFGLEYVRNDGFSPPGKQDVEQKVYTFNLNGSAFLWHQVRHIIAILFLVGQGLEPPSIVSSLLAATKNPRRPLYEMATDTPLVLWNCIFPHEDDPERKDVMQWMYIGDGAGNGDAKYGTDGLMDNLWKVWREKKVDEMLAASLLDEVHYFNGAQNVQDLSAGKSKLGRSQKVFDGGDTPKLQGTYIPVMKKQTMEDVPTINQKFALKKGYESAQAMKDMAYRKRHGLD</sequence>
<dbReference type="GO" id="GO:0009982">
    <property type="term" value="F:pseudouridine synthase activity"/>
    <property type="evidence" value="ECO:0007669"/>
    <property type="project" value="InterPro"/>
</dbReference>
<dbReference type="InterPro" id="IPR001406">
    <property type="entry name" value="PsdUridine_synth_TruA"/>
</dbReference>
<dbReference type="Proteomes" id="UP000469558">
    <property type="component" value="Unassembled WGS sequence"/>
</dbReference>
<dbReference type="GO" id="GO:1990481">
    <property type="term" value="P:mRNA pseudouridine synthesis"/>
    <property type="evidence" value="ECO:0007669"/>
    <property type="project" value="TreeGrafter"/>
</dbReference>
<dbReference type="GO" id="GO:0003723">
    <property type="term" value="F:RNA binding"/>
    <property type="evidence" value="ECO:0007669"/>
    <property type="project" value="InterPro"/>
</dbReference>
<gene>
    <name evidence="6" type="primary">PUS3</name>
    <name evidence="6" type="ORF">LSUE1_G007865</name>
</gene>
<organism evidence="6 7">
    <name type="scientific">Lachnellula suecica</name>
    <dbReference type="NCBI Taxonomy" id="602035"/>
    <lineage>
        <taxon>Eukaryota</taxon>
        <taxon>Fungi</taxon>
        <taxon>Dikarya</taxon>
        <taxon>Ascomycota</taxon>
        <taxon>Pezizomycotina</taxon>
        <taxon>Leotiomycetes</taxon>
        <taxon>Helotiales</taxon>
        <taxon>Lachnaceae</taxon>
        <taxon>Lachnellula</taxon>
    </lineage>
</organism>
<dbReference type="PANTHER" id="PTHR11142:SF5">
    <property type="entry name" value="TRNA PSEUDOURIDINE(38_39) SYNTHASE"/>
    <property type="match status" value="1"/>
</dbReference>
<keyword evidence="2" id="KW-0819">tRNA processing</keyword>
<name>A0A8T9C1S2_9HELO</name>